<protein>
    <submittedName>
        <fullName evidence="1">Uncharacterized protein</fullName>
    </submittedName>
</protein>
<keyword evidence="2" id="KW-1185">Reference proteome</keyword>
<dbReference type="Proteomes" id="UP000243686">
    <property type="component" value="Unassembled WGS sequence"/>
</dbReference>
<dbReference type="AlphaFoldDB" id="A0A1S8WM87"/>
<dbReference type="EMBL" id="KV903683">
    <property type="protein sequence ID" value="OON15555.1"/>
    <property type="molecule type" value="Genomic_DNA"/>
</dbReference>
<organism evidence="1 2">
    <name type="scientific">Opisthorchis viverrini</name>
    <name type="common">Southeast Asian liver fluke</name>
    <dbReference type="NCBI Taxonomy" id="6198"/>
    <lineage>
        <taxon>Eukaryota</taxon>
        <taxon>Metazoa</taxon>
        <taxon>Spiralia</taxon>
        <taxon>Lophotrochozoa</taxon>
        <taxon>Platyhelminthes</taxon>
        <taxon>Trematoda</taxon>
        <taxon>Digenea</taxon>
        <taxon>Opisthorchiida</taxon>
        <taxon>Opisthorchiata</taxon>
        <taxon>Opisthorchiidae</taxon>
        <taxon>Opisthorchis</taxon>
    </lineage>
</organism>
<reference evidence="1 2" key="1">
    <citation type="submission" date="2015-03" db="EMBL/GenBank/DDBJ databases">
        <title>Draft genome of the nematode, Opisthorchis viverrini.</title>
        <authorList>
            <person name="Mitreva M."/>
        </authorList>
    </citation>
    <scope>NUCLEOTIDE SEQUENCE [LARGE SCALE GENOMIC DNA]</scope>
    <source>
        <strain evidence="1">Khon Kaen</strain>
    </source>
</reference>
<name>A0A1S8WM87_OPIVI</name>
<evidence type="ECO:0000313" key="1">
    <source>
        <dbReference type="EMBL" id="OON15555.1"/>
    </source>
</evidence>
<proteinExistence type="predicted"/>
<gene>
    <name evidence="1" type="ORF">X801_08640</name>
</gene>
<accession>A0A1S8WM87</accession>
<evidence type="ECO:0000313" key="2">
    <source>
        <dbReference type="Proteomes" id="UP000243686"/>
    </source>
</evidence>
<sequence length="60" mass="6728">MSSWSASVLKALHIPNIMHQDVPNPPTEYYTCQFKKSKIENFLKLAAVGKIVPAIDATRQ</sequence>